<dbReference type="PANTHER" id="PTHR30518">
    <property type="entry name" value="ENDOLYTIC MUREIN TRANSGLYCOSYLASE"/>
    <property type="match status" value="1"/>
</dbReference>
<dbReference type="HAMAP" id="MF_02065">
    <property type="entry name" value="MltG"/>
    <property type="match status" value="1"/>
</dbReference>
<evidence type="ECO:0000256" key="6">
    <source>
        <dbReference type="ARBA" id="ARBA00023316"/>
    </source>
</evidence>
<keyword evidence="6 7" id="KW-0961">Cell wall biogenesis/degradation</keyword>
<dbReference type="PANTHER" id="PTHR30518:SF2">
    <property type="entry name" value="ENDOLYTIC MUREIN TRANSGLYCOSYLASE"/>
    <property type="match status" value="1"/>
</dbReference>
<evidence type="ECO:0000256" key="4">
    <source>
        <dbReference type="ARBA" id="ARBA00023136"/>
    </source>
</evidence>
<keyword evidence="3 7" id="KW-1133">Transmembrane helix</keyword>
<evidence type="ECO:0000313" key="8">
    <source>
        <dbReference type="EMBL" id="AWN82026.1"/>
    </source>
</evidence>
<reference evidence="8 9" key="1">
    <citation type="submission" date="2018-05" db="EMBL/GenBank/DDBJ databases">
        <title>Candidatus Cardinium hertigii Genome Assembly.</title>
        <authorList>
            <person name="Showmaker K.C."/>
            <person name="Walden K.O."/>
            <person name="Fields C.J."/>
            <person name="Lambert K.N."/>
            <person name="Hudson M.E."/>
        </authorList>
    </citation>
    <scope>NUCLEOTIDE SEQUENCE [LARGE SCALE GENOMIC DNA]</scope>
    <source>
        <strain evidence="9">cHgTN10</strain>
    </source>
</reference>
<keyword evidence="1 7" id="KW-1003">Cell membrane</keyword>
<dbReference type="GO" id="GO:0008932">
    <property type="term" value="F:lytic endotransglycosylase activity"/>
    <property type="evidence" value="ECO:0007669"/>
    <property type="project" value="UniProtKB-UniRule"/>
</dbReference>
<evidence type="ECO:0000256" key="5">
    <source>
        <dbReference type="ARBA" id="ARBA00023239"/>
    </source>
</evidence>
<dbReference type="GO" id="GO:0005886">
    <property type="term" value="C:plasma membrane"/>
    <property type="evidence" value="ECO:0007669"/>
    <property type="project" value="UniProtKB-UniRule"/>
</dbReference>
<keyword evidence="4 7" id="KW-0472">Membrane</keyword>
<comment type="similarity">
    <text evidence="7">Belongs to the transglycosylase MltG family.</text>
</comment>
<evidence type="ECO:0000313" key="9">
    <source>
        <dbReference type="Proteomes" id="UP000245872"/>
    </source>
</evidence>
<proteinExistence type="inferred from homology"/>
<feature type="site" description="Important for catalytic activity" evidence="7">
    <location>
        <position position="218"/>
    </location>
</feature>
<dbReference type="Proteomes" id="UP000245872">
    <property type="component" value="Chromosome"/>
</dbReference>
<evidence type="ECO:0000256" key="2">
    <source>
        <dbReference type="ARBA" id="ARBA00022692"/>
    </source>
</evidence>
<dbReference type="Pfam" id="PF02618">
    <property type="entry name" value="YceG"/>
    <property type="match status" value="1"/>
</dbReference>
<organism evidence="8 9">
    <name type="scientific">Candidatus Cardinium hertigii</name>
    <dbReference type="NCBI Taxonomy" id="247481"/>
    <lineage>
        <taxon>Bacteria</taxon>
        <taxon>Pseudomonadati</taxon>
        <taxon>Bacteroidota</taxon>
        <taxon>Cytophagia</taxon>
        <taxon>Cytophagales</taxon>
        <taxon>Amoebophilaceae</taxon>
        <taxon>Candidatus Cardinium</taxon>
    </lineage>
</organism>
<dbReference type="EMBL" id="CP029619">
    <property type="protein sequence ID" value="AWN82026.1"/>
    <property type="molecule type" value="Genomic_DNA"/>
</dbReference>
<dbReference type="NCBIfam" id="TIGR00247">
    <property type="entry name" value="endolytic transglycosylase MltG"/>
    <property type="match status" value="1"/>
</dbReference>
<protein>
    <recommendedName>
        <fullName evidence="7">Endolytic murein transglycosylase</fullName>
        <ecNumber evidence="7">4.2.2.29</ecNumber>
    </recommendedName>
    <alternativeName>
        <fullName evidence="7">Peptidoglycan lytic transglycosylase</fullName>
    </alternativeName>
    <alternativeName>
        <fullName evidence="7">Peptidoglycan polymerization terminase</fullName>
    </alternativeName>
</protein>
<dbReference type="AlphaFoldDB" id="A0A2Z3LE66"/>
<dbReference type="EC" id="4.2.2.29" evidence="7"/>
<comment type="catalytic activity">
    <reaction evidence="7">
        <text>a peptidoglycan chain = a peptidoglycan chain with N-acetyl-1,6-anhydromuramyl-[peptide] at the reducing end + a peptidoglycan chain with N-acetylglucosamine at the non-reducing end.</text>
        <dbReference type="EC" id="4.2.2.29"/>
    </reaction>
</comment>
<comment type="function">
    <text evidence="7">Functions as a peptidoglycan terminase that cleaves nascent peptidoglycan strands endolytically to terminate their elongation.</text>
</comment>
<sequence>MLGFSVRNIFQWIVGGGSIVGMFLYSVCHKPNVCLDRSERLLLVKRGVTLEQLALQLKQEGYIQRVTTFLWTAYLLRYNPQKSAGHYRLTHCMSNWEAIKQLRASMQHPVKVAFATADGIPSLVEQLVKRTGLSQKRLLDLLHNPQYVARYGFSTENVLTMFIPATYEVYWTITEEQLLSKIHAHYTCFWNKQRLHKAANMSLTPIAVSILASIVQSETNDLQEASIITGVYLNRIRRKMPIQACPTVAYALKKQLPTVQRILEKDIVIDSPYNSYRSIGLPPGPITLPSVAMIDAVLNYVQHDYLFFSAREDFSGLHYFTTSFAAHVKNANKYRKALDALKIMR</sequence>
<dbReference type="GO" id="GO:0071555">
    <property type="term" value="P:cell wall organization"/>
    <property type="evidence" value="ECO:0007669"/>
    <property type="project" value="UniProtKB-KW"/>
</dbReference>
<keyword evidence="5 7" id="KW-0456">Lyase</keyword>
<keyword evidence="2 7" id="KW-0812">Transmembrane</keyword>
<dbReference type="OrthoDB" id="9814591at2"/>
<evidence type="ECO:0000256" key="7">
    <source>
        <dbReference type="HAMAP-Rule" id="MF_02065"/>
    </source>
</evidence>
<accession>A0A2Z3LE66</accession>
<dbReference type="KEGG" id="cher:DK880_00715"/>
<dbReference type="InterPro" id="IPR003770">
    <property type="entry name" value="MLTG-like"/>
</dbReference>
<gene>
    <name evidence="7 8" type="primary">mltG</name>
    <name evidence="8" type="ORF">DK880_00715</name>
</gene>
<evidence type="ECO:0000256" key="3">
    <source>
        <dbReference type="ARBA" id="ARBA00022989"/>
    </source>
</evidence>
<dbReference type="GO" id="GO:0009252">
    <property type="term" value="P:peptidoglycan biosynthetic process"/>
    <property type="evidence" value="ECO:0007669"/>
    <property type="project" value="UniProtKB-UniRule"/>
</dbReference>
<name>A0A2Z3LE66_9BACT</name>
<evidence type="ECO:0000256" key="1">
    <source>
        <dbReference type="ARBA" id="ARBA00022475"/>
    </source>
</evidence>
<keyword evidence="9" id="KW-1185">Reference proteome</keyword>